<name>A0ABR0T7V1_AURPU</name>
<dbReference type="SUPFAM" id="SSF53474">
    <property type="entry name" value="alpha/beta-Hydrolases"/>
    <property type="match status" value="1"/>
</dbReference>
<evidence type="ECO:0000259" key="1">
    <source>
        <dbReference type="Pfam" id="PF00561"/>
    </source>
</evidence>
<dbReference type="InterPro" id="IPR029058">
    <property type="entry name" value="AB_hydrolase_fold"/>
</dbReference>
<dbReference type="Pfam" id="PF00561">
    <property type="entry name" value="Abhydrolase_1"/>
    <property type="match status" value="1"/>
</dbReference>
<feature type="domain" description="AB hydrolase-1" evidence="1">
    <location>
        <begin position="22"/>
        <end position="270"/>
    </location>
</feature>
<sequence>MEKCTQTARGPVEVEVVGTGIPVLVLHGSPGGIDGARAMTQFLDKDVFCCIHLSRPGYCKTPLDPIAPSIDAEADLLAALLDTLGFPRVCVLAWSGGGPPAYRLAVRHPSRISAMVIIAAISSSWVASKPHLSERIMFGTSIGEWLIKYMATHNPEHLVEEALKGEGSLRGKKLHAVIQHILAHPAQVKLIADTARTINIGGERKAGWQNDVKNYADIKTLELECVSCPVLLVHGDADSDVLPVYSQYAQARLPNSELIMMARGTHVSFYAHQEAEVVQERARQRFREYD</sequence>
<accession>A0ABR0T7V1</accession>
<dbReference type="EMBL" id="JASGXD010000019">
    <property type="protein sequence ID" value="KAK6000006.1"/>
    <property type="molecule type" value="Genomic_DNA"/>
</dbReference>
<organism evidence="2 3">
    <name type="scientific">Aureobasidium pullulans</name>
    <name type="common">Black yeast</name>
    <name type="synonym">Pullularia pullulans</name>
    <dbReference type="NCBI Taxonomy" id="5580"/>
    <lineage>
        <taxon>Eukaryota</taxon>
        <taxon>Fungi</taxon>
        <taxon>Dikarya</taxon>
        <taxon>Ascomycota</taxon>
        <taxon>Pezizomycotina</taxon>
        <taxon>Dothideomycetes</taxon>
        <taxon>Dothideomycetidae</taxon>
        <taxon>Dothideales</taxon>
        <taxon>Saccotheciaceae</taxon>
        <taxon>Aureobasidium</taxon>
    </lineage>
</organism>
<dbReference type="PANTHER" id="PTHR43433:SF5">
    <property type="entry name" value="AB HYDROLASE-1 DOMAIN-CONTAINING PROTEIN"/>
    <property type="match status" value="1"/>
</dbReference>
<evidence type="ECO:0000313" key="3">
    <source>
        <dbReference type="Proteomes" id="UP001341245"/>
    </source>
</evidence>
<dbReference type="Proteomes" id="UP001341245">
    <property type="component" value="Unassembled WGS sequence"/>
</dbReference>
<dbReference type="Gene3D" id="3.40.50.1820">
    <property type="entry name" value="alpha/beta hydrolase"/>
    <property type="match status" value="1"/>
</dbReference>
<protein>
    <recommendedName>
        <fullName evidence="1">AB hydrolase-1 domain-containing protein</fullName>
    </recommendedName>
</protein>
<dbReference type="InterPro" id="IPR000073">
    <property type="entry name" value="AB_hydrolase_1"/>
</dbReference>
<gene>
    <name evidence="2" type="ORF">QM012_003994</name>
</gene>
<dbReference type="PANTHER" id="PTHR43433">
    <property type="entry name" value="HYDROLASE, ALPHA/BETA FOLD FAMILY PROTEIN"/>
    <property type="match status" value="1"/>
</dbReference>
<keyword evidence="3" id="KW-1185">Reference proteome</keyword>
<proteinExistence type="predicted"/>
<evidence type="ECO:0000313" key="2">
    <source>
        <dbReference type="EMBL" id="KAK6000006.1"/>
    </source>
</evidence>
<dbReference type="InterPro" id="IPR050471">
    <property type="entry name" value="AB_hydrolase"/>
</dbReference>
<reference evidence="2 3" key="1">
    <citation type="submission" date="2023-11" db="EMBL/GenBank/DDBJ databases">
        <title>Draft genome sequence and annotation of the polyextremotolerant black yeast-like fungus Aureobasidium pullulans NRRL 62042.</title>
        <authorList>
            <person name="Dielentheis-Frenken M.R.E."/>
            <person name="Wibberg D."/>
            <person name="Blank L.M."/>
            <person name="Tiso T."/>
        </authorList>
    </citation>
    <scope>NUCLEOTIDE SEQUENCE [LARGE SCALE GENOMIC DNA]</scope>
    <source>
        <strain evidence="2 3">NRRL 62042</strain>
    </source>
</reference>
<comment type="caution">
    <text evidence="2">The sequence shown here is derived from an EMBL/GenBank/DDBJ whole genome shotgun (WGS) entry which is preliminary data.</text>
</comment>